<evidence type="ECO:0000256" key="1">
    <source>
        <dbReference type="SAM" id="MobiDB-lite"/>
    </source>
</evidence>
<keyword evidence="3" id="KW-1185">Reference proteome</keyword>
<reference evidence="2 3" key="2">
    <citation type="journal article" date="2017" name="Sci. Rep.">
        <title>Ant-infecting Ophiocordyceps genomes reveal a high diversity of potential behavioral manipulation genes and a possible major role for enterotoxins.</title>
        <authorList>
            <person name="de Bekker C."/>
            <person name="Ohm R.A."/>
            <person name="Evans H.C."/>
            <person name="Brachmann A."/>
            <person name="Hughes D.P."/>
        </authorList>
    </citation>
    <scope>NUCLEOTIDE SEQUENCE [LARGE SCALE GENOMIC DNA]</scope>
    <source>
        <strain evidence="2 3">SC16a</strain>
    </source>
</reference>
<sequence length="70" mass="7938">MVALQLRRHRASHLTAWKSFPPLPKPKETTTTTDDVDESNRTTSLFHPKAYHHAFVLDPDILGDEMVTPA</sequence>
<organism evidence="2 3">
    <name type="scientific">Ophiocordyceps unilateralis</name>
    <name type="common">Zombie-ant fungus</name>
    <name type="synonym">Torrubia unilateralis</name>
    <dbReference type="NCBI Taxonomy" id="268505"/>
    <lineage>
        <taxon>Eukaryota</taxon>
        <taxon>Fungi</taxon>
        <taxon>Dikarya</taxon>
        <taxon>Ascomycota</taxon>
        <taxon>Pezizomycotina</taxon>
        <taxon>Sordariomycetes</taxon>
        <taxon>Hypocreomycetidae</taxon>
        <taxon>Hypocreales</taxon>
        <taxon>Ophiocordycipitaceae</taxon>
        <taxon>Ophiocordyceps</taxon>
    </lineage>
</organism>
<gene>
    <name evidence="2" type="ORF">XA68_14588</name>
</gene>
<accession>A0A2A9P9R9</accession>
<dbReference type="AlphaFoldDB" id="A0A2A9P9R9"/>
<protein>
    <submittedName>
        <fullName evidence="2">Uncharacterized protein</fullName>
    </submittedName>
</protein>
<comment type="caution">
    <text evidence="2">The sequence shown here is derived from an EMBL/GenBank/DDBJ whole genome shotgun (WGS) entry which is preliminary data.</text>
</comment>
<evidence type="ECO:0000313" key="3">
    <source>
        <dbReference type="Proteomes" id="UP000037136"/>
    </source>
</evidence>
<evidence type="ECO:0000313" key="2">
    <source>
        <dbReference type="EMBL" id="PFH57761.1"/>
    </source>
</evidence>
<feature type="region of interest" description="Disordered" evidence="1">
    <location>
        <begin position="15"/>
        <end position="40"/>
    </location>
</feature>
<reference evidence="2 3" key="1">
    <citation type="journal article" date="2015" name="BMC Genomics">
        <title>Gene expression during zombie ant biting behavior reflects the complexity underlying fungal parasitic behavioral manipulation.</title>
        <authorList>
            <person name="de Bekker C."/>
            <person name="Ohm R.A."/>
            <person name="Loreto R.G."/>
            <person name="Sebastian A."/>
            <person name="Albert I."/>
            <person name="Merrow M."/>
            <person name="Brachmann A."/>
            <person name="Hughes D.P."/>
        </authorList>
    </citation>
    <scope>NUCLEOTIDE SEQUENCE [LARGE SCALE GENOMIC DNA]</scope>
    <source>
        <strain evidence="2 3">SC16a</strain>
    </source>
</reference>
<proteinExistence type="predicted"/>
<dbReference type="EMBL" id="LAZP02000368">
    <property type="protein sequence ID" value="PFH57761.1"/>
    <property type="molecule type" value="Genomic_DNA"/>
</dbReference>
<dbReference type="Proteomes" id="UP000037136">
    <property type="component" value="Unassembled WGS sequence"/>
</dbReference>
<name>A0A2A9P9R9_OPHUN</name>